<evidence type="ECO:0000256" key="6">
    <source>
        <dbReference type="ARBA" id="ARBA00022771"/>
    </source>
</evidence>
<dbReference type="Pfam" id="PF19422">
    <property type="entry name" value="Ariadne"/>
    <property type="match status" value="1"/>
</dbReference>
<feature type="region of interest" description="Disordered" evidence="10">
    <location>
        <begin position="112"/>
        <end position="183"/>
    </location>
</feature>
<dbReference type="InterPro" id="IPR018957">
    <property type="entry name" value="Znf_C3HC4_RING-type"/>
</dbReference>
<dbReference type="InterPro" id="IPR045840">
    <property type="entry name" value="Ariadne"/>
</dbReference>
<evidence type="ECO:0000256" key="3">
    <source>
        <dbReference type="ARBA" id="ARBA00022679"/>
    </source>
</evidence>
<dbReference type="CDD" id="cd20356">
    <property type="entry name" value="Rcat_RBR_HHARI-like"/>
    <property type="match status" value="1"/>
</dbReference>
<evidence type="ECO:0000313" key="14">
    <source>
        <dbReference type="Proteomes" id="UP000053477"/>
    </source>
</evidence>
<dbReference type="InterPro" id="IPR044066">
    <property type="entry name" value="TRIAD_supradom"/>
</dbReference>
<dbReference type="AlphaFoldDB" id="A0A0H2R8B8"/>
<feature type="domain" description="RING-type" evidence="11">
    <location>
        <begin position="189"/>
        <end position="240"/>
    </location>
</feature>
<feature type="domain" description="RING-type" evidence="12">
    <location>
        <begin position="185"/>
        <end position="434"/>
    </location>
</feature>
<dbReference type="InterPro" id="IPR002867">
    <property type="entry name" value="IBR_dom"/>
</dbReference>
<organism evidence="13 14">
    <name type="scientific">Schizopora paradoxa</name>
    <dbReference type="NCBI Taxonomy" id="27342"/>
    <lineage>
        <taxon>Eukaryota</taxon>
        <taxon>Fungi</taxon>
        <taxon>Dikarya</taxon>
        <taxon>Basidiomycota</taxon>
        <taxon>Agaricomycotina</taxon>
        <taxon>Agaricomycetes</taxon>
        <taxon>Hymenochaetales</taxon>
        <taxon>Schizoporaceae</taxon>
        <taxon>Schizopora</taxon>
    </lineage>
</organism>
<accession>A0A0H2R8B8</accession>
<feature type="compositionally biased region" description="Polar residues" evidence="10">
    <location>
        <begin position="139"/>
        <end position="148"/>
    </location>
</feature>
<evidence type="ECO:0000259" key="11">
    <source>
        <dbReference type="PROSITE" id="PS50089"/>
    </source>
</evidence>
<dbReference type="OrthoDB" id="10009520at2759"/>
<evidence type="ECO:0000256" key="9">
    <source>
        <dbReference type="PROSITE-ProRule" id="PRU00175"/>
    </source>
</evidence>
<dbReference type="CDD" id="cd16773">
    <property type="entry name" value="RING-HC_RBR_TRIAD1"/>
    <property type="match status" value="1"/>
</dbReference>
<evidence type="ECO:0000256" key="1">
    <source>
        <dbReference type="ARBA" id="ARBA00001798"/>
    </source>
</evidence>
<dbReference type="SUPFAM" id="SSF57850">
    <property type="entry name" value="RING/U-box"/>
    <property type="match status" value="2"/>
</dbReference>
<evidence type="ECO:0000256" key="2">
    <source>
        <dbReference type="ARBA" id="ARBA00012251"/>
    </source>
</evidence>
<sequence>MSDYSDDEDAYNPYESDDEIIIDDDDDIPVAFNSNKEKGKDASLRVDYDSFLPERLRELIDKEAEDMSSLLGVSRDLSLILLQHYRWNRDRLIDKYSDSPDAVLKEVGELIEEEDTSTPELVSPPTLSPPNGHHPTPSPSLKISTSKSLKAGLRSKAASMLSSPLRKRPRRETPRETVQAVPDPPSNTCGVCFETLREEGEDAVIDVDAVPGLSLVCKHRFCEDCWRTYLRGKVTDEAQCAIKCMEVKCPTFVGESFLLNLIGDNKQVVTRYEALLAESYVGAHPAYRFCPYPSCEAILHCPSVPRGSSLLLSKIPTVVCCNTVVREGSESSNFEHAPPKAGHTSCFGCAVEGGHEPVICKIAELWLGAAREDAGTSQWIKANTRTCPKCSNNIEKAGGCNRMLCRHCKYQFCWMCMKDWSVHGYNDSVCNAFVEPPRTSTMDEAKANLERWLFYYDRFNNHEISARLEAALVKRTEEKMTEIQQASNLSWIETHFMQTAVEELSNCRQTLKWTYAMAHFLTKDNNKQLFEDIQADLEKAVEQLSQMLDEPIEEDTVMDLRRKVLDKTVYVSKRHEVVLSDVARGLTEGNWQWTVNIE</sequence>
<evidence type="ECO:0000256" key="8">
    <source>
        <dbReference type="ARBA" id="ARBA00022833"/>
    </source>
</evidence>
<gene>
    <name evidence="13" type="ORF">SCHPADRAFT_944728</name>
</gene>
<dbReference type="InterPro" id="IPR013083">
    <property type="entry name" value="Znf_RING/FYVE/PHD"/>
</dbReference>
<dbReference type="Proteomes" id="UP000053477">
    <property type="component" value="Unassembled WGS sequence"/>
</dbReference>
<dbReference type="EC" id="2.3.2.31" evidence="2"/>
<proteinExistence type="predicted"/>
<evidence type="ECO:0000313" key="13">
    <source>
        <dbReference type="EMBL" id="KLO08069.1"/>
    </source>
</evidence>
<dbReference type="PROSITE" id="PS50089">
    <property type="entry name" value="ZF_RING_2"/>
    <property type="match status" value="1"/>
</dbReference>
<dbReference type="GO" id="GO:0061630">
    <property type="term" value="F:ubiquitin protein ligase activity"/>
    <property type="evidence" value="ECO:0007669"/>
    <property type="project" value="UniProtKB-EC"/>
</dbReference>
<keyword evidence="8" id="KW-0862">Zinc</keyword>
<keyword evidence="3" id="KW-0808">Transferase</keyword>
<dbReference type="SMART" id="SM00647">
    <property type="entry name" value="IBR"/>
    <property type="match status" value="2"/>
</dbReference>
<comment type="catalytic activity">
    <reaction evidence="1">
        <text>[E2 ubiquitin-conjugating enzyme]-S-ubiquitinyl-L-cysteine + [acceptor protein]-L-lysine = [E2 ubiquitin-conjugating enzyme]-L-cysteine + [acceptor protein]-N(6)-ubiquitinyl-L-lysine.</text>
        <dbReference type="EC" id="2.3.2.31"/>
    </reaction>
</comment>
<keyword evidence="14" id="KW-1185">Reference proteome</keyword>
<evidence type="ECO:0000256" key="10">
    <source>
        <dbReference type="SAM" id="MobiDB-lite"/>
    </source>
</evidence>
<dbReference type="Gene3D" id="1.20.120.1750">
    <property type="match status" value="1"/>
</dbReference>
<protein>
    <recommendedName>
        <fullName evidence="2">RBR-type E3 ubiquitin transferase</fullName>
        <ecNumber evidence="2">2.3.2.31</ecNumber>
    </recommendedName>
</protein>
<dbReference type="Pfam" id="PF22191">
    <property type="entry name" value="IBR_1"/>
    <property type="match status" value="1"/>
</dbReference>
<dbReference type="Gene3D" id="3.30.40.10">
    <property type="entry name" value="Zinc/RING finger domain, C3HC4 (zinc finger)"/>
    <property type="match status" value="1"/>
</dbReference>
<dbReference type="InParanoid" id="A0A0H2R8B8"/>
<evidence type="ECO:0000256" key="5">
    <source>
        <dbReference type="ARBA" id="ARBA00022737"/>
    </source>
</evidence>
<evidence type="ECO:0000256" key="7">
    <source>
        <dbReference type="ARBA" id="ARBA00022786"/>
    </source>
</evidence>
<reference evidence="13 14" key="1">
    <citation type="submission" date="2015-04" db="EMBL/GenBank/DDBJ databases">
        <title>Complete genome sequence of Schizopora paradoxa KUC8140, a cosmopolitan wood degrader in East Asia.</title>
        <authorList>
            <consortium name="DOE Joint Genome Institute"/>
            <person name="Min B."/>
            <person name="Park H."/>
            <person name="Jang Y."/>
            <person name="Kim J.-J."/>
            <person name="Kim K.H."/>
            <person name="Pangilinan J."/>
            <person name="Lipzen A."/>
            <person name="Riley R."/>
            <person name="Grigoriev I.V."/>
            <person name="Spatafora J.W."/>
            <person name="Choi I.-G."/>
        </authorList>
    </citation>
    <scope>NUCLEOTIDE SEQUENCE [LARGE SCALE GENOMIC DNA]</scope>
    <source>
        <strain evidence="13 14">KUC8140</strain>
    </source>
</reference>
<keyword evidence="6 9" id="KW-0863">Zinc-finger</keyword>
<dbReference type="Pfam" id="PF21235">
    <property type="entry name" value="UBA_ARI1"/>
    <property type="match status" value="1"/>
</dbReference>
<dbReference type="EMBL" id="KQ086107">
    <property type="protein sequence ID" value="KLO08069.1"/>
    <property type="molecule type" value="Genomic_DNA"/>
</dbReference>
<name>A0A0H2R8B8_9AGAM</name>
<dbReference type="GO" id="GO:0008270">
    <property type="term" value="F:zinc ion binding"/>
    <property type="evidence" value="ECO:0007669"/>
    <property type="project" value="UniProtKB-KW"/>
</dbReference>
<dbReference type="PROSITE" id="PS51873">
    <property type="entry name" value="TRIAD"/>
    <property type="match status" value="1"/>
</dbReference>
<keyword evidence="4" id="KW-0479">Metal-binding</keyword>
<dbReference type="InterPro" id="IPR001841">
    <property type="entry name" value="Znf_RING"/>
</dbReference>
<dbReference type="GO" id="GO:0016567">
    <property type="term" value="P:protein ubiquitination"/>
    <property type="evidence" value="ECO:0007669"/>
    <property type="project" value="InterPro"/>
</dbReference>
<keyword evidence="5" id="KW-0677">Repeat</keyword>
<keyword evidence="7" id="KW-0833">Ubl conjugation pathway</keyword>
<dbReference type="Pfam" id="PF00097">
    <property type="entry name" value="zf-C3HC4"/>
    <property type="match status" value="1"/>
</dbReference>
<dbReference type="FunFam" id="1.20.120.1750:FF:000007">
    <property type="entry name" value="RBR-type E3 ubiquitin transferase"/>
    <property type="match status" value="1"/>
</dbReference>
<dbReference type="PANTHER" id="PTHR11685">
    <property type="entry name" value="RBR FAMILY RING FINGER AND IBR DOMAIN-CONTAINING"/>
    <property type="match status" value="1"/>
</dbReference>
<dbReference type="InterPro" id="IPR031127">
    <property type="entry name" value="E3_UB_ligase_RBR"/>
</dbReference>
<dbReference type="InterPro" id="IPR048962">
    <property type="entry name" value="ARIH1-like_UBL"/>
</dbReference>
<evidence type="ECO:0000256" key="4">
    <source>
        <dbReference type="ARBA" id="ARBA00022723"/>
    </source>
</evidence>
<dbReference type="STRING" id="27342.A0A0H2R8B8"/>
<evidence type="ECO:0000259" key="12">
    <source>
        <dbReference type="PROSITE" id="PS51873"/>
    </source>
</evidence>